<dbReference type="Proteomes" id="UP000837857">
    <property type="component" value="Chromosome 10"/>
</dbReference>
<protein>
    <recommendedName>
        <fullName evidence="3">15-oxoprostaglandin 13-reductase</fullName>
        <ecNumber evidence="2">1.3.1.48</ecNumber>
    </recommendedName>
    <alternativeName>
        <fullName evidence="3">15-oxoprostaglandin 13-reductase</fullName>
    </alternativeName>
</protein>
<dbReference type="Gene3D" id="3.90.180.10">
    <property type="entry name" value="Medium-chain alcohol dehydrogenases, catalytic domain"/>
    <property type="match status" value="1"/>
</dbReference>
<comment type="catalytic activity">
    <reaction evidence="4">
        <text>13,14-dihydro-15-oxo-prostaglandin F1alpha + NADP(+) = 15-oxoprostaglandin F1alpha + NADPH + H(+)</text>
        <dbReference type="Rhea" id="RHEA:50592"/>
        <dbReference type="ChEBI" id="CHEBI:15378"/>
        <dbReference type="ChEBI" id="CHEBI:57783"/>
        <dbReference type="ChEBI" id="CHEBI:58349"/>
        <dbReference type="ChEBI" id="CHEBI:79072"/>
        <dbReference type="ChEBI" id="CHEBI:133411"/>
    </reaction>
    <physiologicalReaction direction="right-to-left" evidence="4">
        <dbReference type="Rhea" id="RHEA:50594"/>
    </physiologicalReaction>
</comment>
<evidence type="ECO:0000256" key="5">
    <source>
        <dbReference type="ARBA" id="ARBA00048290"/>
    </source>
</evidence>
<evidence type="ECO:0000313" key="8">
    <source>
        <dbReference type="EMBL" id="CAH2037154.1"/>
    </source>
</evidence>
<evidence type="ECO:0000259" key="7">
    <source>
        <dbReference type="Pfam" id="PF16884"/>
    </source>
</evidence>
<evidence type="ECO:0000256" key="6">
    <source>
        <dbReference type="ARBA" id="ARBA00049070"/>
    </source>
</evidence>
<gene>
    <name evidence="8" type="ORF">IPOD504_LOCUS1046</name>
</gene>
<sequence>MRSCCTGRCLLNRLRKHDVSINESAKSVSFVVLPTSVKDKEFLVKVEWISVDPYQRAYNQFKEIPYDQFGYQVGTVEQSKDINFPVGVRVVTHKGENKGKAVVKV</sequence>
<evidence type="ECO:0000256" key="4">
    <source>
        <dbReference type="ARBA" id="ARBA00047878"/>
    </source>
</evidence>
<feature type="non-terminal residue" evidence="8">
    <location>
        <position position="1"/>
    </location>
</feature>
<dbReference type="EMBL" id="OW152822">
    <property type="protein sequence ID" value="CAH2037154.1"/>
    <property type="molecule type" value="Genomic_DNA"/>
</dbReference>
<evidence type="ECO:0000313" key="9">
    <source>
        <dbReference type="Proteomes" id="UP000837857"/>
    </source>
</evidence>
<reference evidence="8" key="1">
    <citation type="submission" date="2022-03" db="EMBL/GenBank/DDBJ databases">
        <authorList>
            <person name="Martin H S."/>
        </authorList>
    </citation>
    <scope>NUCLEOTIDE SEQUENCE</scope>
</reference>
<evidence type="ECO:0000256" key="2">
    <source>
        <dbReference type="ARBA" id="ARBA00011981"/>
    </source>
</evidence>
<comment type="catalytic activity">
    <reaction evidence="5">
        <text>13,14-dihydro-15-oxo-PGF2alpha + NADP(+) = 15-oxoprostaglandin F2alpha + NADPH + H(+)</text>
        <dbReference type="Rhea" id="RHEA:50588"/>
        <dbReference type="ChEBI" id="CHEBI:15378"/>
        <dbReference type="ChEBI" id="CHEBI:57783"/>
        <dbReference type="ChEBI" id="CHEBI:58349"/>
        <dbReference type="ChEBI" id="CHEBI:133374"/>
        <dbReference type="ChEBI" id="CHEBI:133409"/>
    </reaction>
    <physiologicalReaction direction="right-to-left" evidence="5">
        <dbReference type="Rhea" id="RHEA:50590"/>
    </physiologicalReaction>
</comment>
<dbReference type="InterPro" id="IPR041694">
    <property type="entry name" value="ADH_N_2"/>
</dbReference>
<dbReference type="EC" id="1.3.1.48" evidence="2"/>
<evidence type="ECO:0000256" key="3">
    <source>
        <dbReference type="ARBA" id="ARBA00033119"/>
    </source>
</evidence>
<organism evidence="8 9">
    <name type="scientific">Iphiclides podalirius</name>
    <name type="common">scarce swallowtail</name>
    <dbReference type="NCBI Taxonomy" id="110791"/>
    <lineage>
        <taxon>Eukaryota</taxon>
        <taxon>Metazoa</taxon>
        <taxon>Ecdysozoa</taxon>
        <taxon>Arthropoda</taxon>
        <taxon>Hexapoda</taxon>
        <taxon>Insecta</taxon>
        <taxon>Pterygota</taxon>
        <taxon>Neoptera</taxon>
        <taxon>Endopterygota</taxon>
        <taxon>Lepidoptera</taxon>
        <taxon>Glossata</taxon>
        <taxon>Ditrysia</taxon>
        <taxon>Papilionoidea</taxon>
        <taxon>Papilionidae</taxon>
        <taxon>Papilioninae</taxon>
        <taxon>Iphiclides</taxon>
    </lineage>
</organism>
<comment type="similarity">
    <text evidence="1">Belongs to the NADP-dependent oxidoreductase L4BD family.</text>
</comment>
<dbReference type="SUPFAM" id="SSF50129">
    <property type="entry name" value="GroES-like"/>
    <property type="match status" value="1"/>
</dbReference>
<accession>A0ABN8HMG7</accession>
<evidence type="ECO:0000256" key="1">
    <source>
        <dbReference type="ARBA" id="ARBA00010460"/>
    </source>
</evidence>
<keyword evidence="9" id="KW-1185">Reference proteome</keyword>
<feature type="domain" description="Oxidoreductase N-terminal" evidence="7">
    <location>
        <begin position="36"/>
        <end position="95"/>
    </location>
</feature>
<name>A0ABN8HMG7_9NEOP</name>
<proteinExistence type="inferred from homology"/>
<dbReference type="InterPro" id="IPR011032">
    <property type="entry name" value="GroES-like_sf"/>
</dbReference>
<comment type="catalytic activity">
    <reaction evidence="6">
        <text>13,14-dihydro-15-oxo-prostaglandin E1 + NADP(+) = 15-oxoprostaglandin E1 + NADPH + H(+)</text>
        <dbReference type="Rhea" id="RHEA:50584"/>
        <dbReference type="ChEBI" id="CHEBI:15378"/>
        <dbReference type="ChEBI" id="CHEBI:57401"/>
        <dbReference type="ChEBI" id="CHEBI:57783"/>
        <dbReference type="ChEBI" id="CHEBI:58349"/>
        <dbReference type="ChEBI" id="CHEBI:133408"/>
    </reaction>
    <physiologicalReaction direction="right-to-left" evidence="6">
        <dbReference type="Rhea" id="RHEA:50586"/>
    </physiologicalReaction>
</comment>
<dbReference type="Pfam" id="PF16884">
    <property type="entry name" value="ADH_N_2"/>
    <property type="match status" value="1"/>
</dbReference>